<evidence type="ECO:0000256" key="1">
    <source>
        <dbReference type="SAM" id="MobiDB-lite"/>
    </source>
</evidence>
<feature type="region of interest" description="Disordered" evidence="1">
    <location>
        <begin position="146"/>
        <end position="165"/>
    </location>
</feature>
<dbReference type="GO" id="GO:0019058">
    <property type="term" value="P:viral life cycle"/>
    <property type="evidence" value="ECO:0007669"/>
    <property type="project" value="InterPro"/>
</dbReference>
<keyword evidence="2" id="KW-1133">Transmembrane helix</keyword>
<organism evidence="3 4">
    <name type="scientific">Apolygus lucorum</name>
    <name type="common">Small green plant bug</name>
    <name type="synonym">Lygocoris lucorum</name>
    <dbReference type="NCBI Taxonomy" id="248454"/>
    <lineage>
        <taxon>Eukaryota</taxon>
        <taxon>Metazoa</taxon>
        <taxon>Ecdysozoa</taxon>
        <taxon>Arthropoda</taxon>
        <taxon>Hexapoda</taxon>
        <taxon>Insecta</taxon>
        <taxon>Pterygota</taxon>
        <taxon>Neoptera</taxon>
        <taxon>Paraneoptera</taxon>
        <taxon>Hemiptera</taxon>
        <taxon>Heteroptera</taxon>
        <taxon>Panheteroptera</taxon>
        <taxon>Cimicomorpha</taxon>
        <taxon>Miridae</taxon>
        <taxon>Mirini</taxon>
        <taxon>Apolygus</taxon>
    </lineage>
</organism>
<proteinExistence type="predicted"/>
<name>A0A8S9WND5_APOLU</name>
<feature type="transmembrane region" description="Helical" evidence="2">
    <location>
        <begin position="712"/>
        <end position="732"/>
    </location>
</feature>
<evidence type="ECO:0000313" key="3">
    <source>
        <dbReference type="EMBL" id="KAF6197356.1"/>
    </source>
</evidence>
<evidence type="ECO:0000256" key="2">
    <source>
        <dbReference type="SAM" id="Phobius"/>
    </source>
</evidence>
<dbReference type="InterPro" id="IPR007663">
    <property type="entry name" value="Baculo_p74"/>
</dbReference>
<dbReference type="EMBL" id="WIXP02000107">
    <property type="protein sequence ID" value="KAF6197356.1"/>
    <property type="molecule type" value="Genomic_DNA"/>
</dbReference>
<keyword evidence="2" id="KW-0812">Transmembrane</keyword>
<comment type="caution">
    <text evidence="3">The sequence shown here is derived from an EMBL/GenBank/DDBJ whole genome shotgun (WGS) entry which is preliminary data.</text>
</comment>
<feature type="region of interest" description="Disordered" evidence="1">
    <location>
        <begin position="367"/>
        <end position="386"/>
    </location>
</feature>
<keyword evidence="4" id="KW-1185">Reference proteome</keyword>
<feature type="transmembrane region" description="Helical" evidence="2">
    <location>
        <begin position="553"/>
        <end position="572"/>
    </location>
</feature>
<accession>A0A8S9WND5</accession>
<dbReference type="Proteomes" id="UP000466442">
    <property type="component" value="Unassembled WGS sequence"/>
</dbReference>
<feature type="compositionally biased region" description="Basic and acidic residues" evidence="1">
    <location>
        <begin position="146"/>
        <end position="155"/>
    </location>
</feature>
<feature type="compositionally biased region" description="Basic and acidic residues" evidence="1">
    <location>
        <begin position="405"/>
        <end position="415"/>
    </location>
</feature>
<sequence>MYDLLPLRDYGALAKYAAQITTLEDRNDMLLTNRHVAVHTILKIQRASPQRDYIYESSFDDLCLLVDWKFNERGCKNISCYPRKLGLSKCTKFDNPVSIRMGRSIYDSKGDPSPRPISKYFDVCQPACFALKHDNSSLTSCEDSADQKIDVPRDEGDSDSNLPHYLSWDPETEKCFRDDVGMTSMYLDPLLRLSNDSYAPLSDDVVFDLKVAKLDPFTKTVITVGRINSEYCKQFQMDMVEDGDNVSADQLNKEPLHKCDLQGREYLLSIFIGTSLIRLYKLGKDKLEHLIIRLLEKADGEKIRYWPPTKREFESVISWKAQSELCPHKIPIPRTVTLSELGLVGKHKWDIWTDDVPDDVIPDKYGGRIIKNESPPSDEEEKNNRVFLFPMEKVTTATTQKRRKRDIDQIKDGKEQGAASKGNKDAPNEGEGDSGVSGSFTPESLEKLLESTFDKVYAMITSHEAWKNLFAGLSADYVLRAIKSRIKVITPVVSNMVRSPIIMETLLPKIVPTKLLMFCTSTLINFTALRQTIVSVGRVAAMFGRLAVGSISVIGWIMVVGTLLDLFFGWFYDPLKFNTEAYADYHMELLSKSVLASMQEAGGGNYATEMTPSDAWGFYMAPSSSSIEARDLKIIEVYAHCTFLYMQHRSITSEGTQLNWLEHGIIKGGVKALETNEEVRTIFDKFNIITYNYSDVDAQLHNKTYCDKMSRINSYFLICWSTLCSIIIYLIAYAFCSSTSYSSSSDAIDNTFSLTTTITLAALSSMLLTTYLSVNEGFSFQIN</sequence>
<evidence type="ECO:0000313" key="4">
    <source>
        <dbReference type="Proteomes" id="UP000466442"/>
    </source>
</evidence>
<keyword evidence="2" id="KW-0472">Membrane</keyword>
<feature type="region of interest" description="Disordered" evidence="1">
    <location>
        <begin position="397"/>
        <end position="439"/>
    </location>
</feature>
<reference evidence="3" key="1">
    <citation type="journal article" date="2021" name="Mol. Ecol. Resour.">
        <title>Apolygus lucorum genome provides insights into omnivorousness and mesophyll feeding.</title>
        <authorList>
            <person name="Liu Y."/>
            <person name="Liu H."/>
            <person name="Wang H."/>
            <person name="Huang T."/>
            <person name="Liu B."/>
            <person name="Yang B."/>
            <person name="Yin L."/>
            <person name="Li B."/>
            <person name="Zhang Y."/>
            <person name="Zhang S."/>
            <person name="Jiang F."/>
            <person name="Zhang X."/>
            <person name="Ren Y."/>
            <person name="Wang B."/>
            <person name="Wang S."/>
            <person name="Lu Y."/>
            <person name="Wu K."/>
            <person name="Fan W."/>
            <person name="Wang G."/>
        </authorList>
    </citation>
    <scope>NUCLEOTIDE SEQUENCE</scope>
    <source>
        <strain evidence="3">12Hb</strain>
    </source>
</reference>
<dbReference type="Pfam" id="PF04583">
    <property type="entry name" value="Baculo_p74"/>
    <property type="match status" value="1"/>
</dbReference>
<dbReference type="AlphaFoldDB" id="A0A8S9WND5"/>
<gene>
    <name evidence="3" type="ORF">GE061_020291</name>
</gene>
<protein>
    <submittedName>
        <fullName evidence="3">Uncharacterized protein</fullName>
    </submittedName>
</protein>
<feature type="transmembrane region" description="Helical" evidence="2">
    <location>
        <begin position="752"/>
        <end position="774"/>
    </location>
</feature>